<keyword evidence="4" id="KW-0719">Serine esterase</keyword>
<dbReference type="Pfam" id="PF02230">
    <property type="entry name" value="Abhydrolase_2"/>
    <property type="match status" value="1"/>
</dbReference>
<dbReference type="InterPro" id="IPR029058">
    <property type="entry name" value="AB_hydrolase_fold"/>
</dbReference>
<dbReference type="Gene3D" id="3.40.50.1820">
    <property type="entry name" value="alpha/beta hydrolase"/>
    <property type="match status" value="1"/>
</dbReference>
<dbReference type="PANTHER" id="PTHR10655">
    <property type="entry name" value="LYSOPHOSPHOLIPASE-RELATED"/>
    <property type="match status" value="1"/>
</dbReference>
<dbReference type="GO" id="GO:0008474">
    <property type="term" value="F:palmitoyl-(protein) hydrolase activity"/>
    <property type="evidence" value="ECO:0007669"/>
    <property type="project" value="UniProtKB-EC"/>
</dbReference>
<evidence type="ECO:0000256" key="2">
    <source>
        <dbReference type="ARBA" id="ARBA00012423"/>
    </source>
</evidence>
<keyword evidence="5" id="KW-0378">Hydrolase</keyword>
<organism evidence="11 12">
    <name type="scientific">Wickerhamiella sorbophila</name>
    <dbReference type="NCBI Taxonomy" id="45607"/>
    <lineage>
        <taxon>Eukaryota</taxon>
        <taxon>Fungi</taxon>
        <taxon>Dikarya</taxon>
        <taxon>Ascomycota</taxon>
        <taxon>Saccharomycotina</taxon>
        <taxon>Dipodascomycetes</taxon>
        <taxon>Dipodascales</taxon>
        <taxon>Trichomonascaceae</taxon>
        <taxon>Wickerhamiella</taxon>
    </lineage>
</organism>
<gene>
    <name evidence="11" type="ORF">B9G98_00665</name>
</gene>
<keyword evidence="6" id="KW-0276">Fatty acid metabolism</keyword>
<evidence type="ECO:0000256" key="5">
    <source>
        <dbReference type="ARBA" id="ARBA00022801"/>
    </source>
</evidence>
<dbReference type="PANTHER" id="PTHR10655:SF17">
    <property type="entry name" value="LYSOPHOSPHOLIPASE-LIKE PROTEIN 1"/>
    <property type="match status" value="1"/>
</dbReference>
<evidence type="ECO:0000313" key="12">
    <source>
        <dbReference type="Proteomes" id="UP000238350"/>
    </source>
</evidence>
<evidence type="ECO:0000256" key="9">
    <source>
        <dbReference type="ARBA" id="ARBA00047337"/>
    </source>
</evidence>
<dbReference type="EMBL" id="NDIQ01000001">
    <property type="protein sequence ID" value="PRT53045.1"/>
    <property type="molecule type" value="Genomic_DNA"/>
</dbReference>
<proteinExistence type="inferred from homology"/>
<evidence type="ECO:0000313" key="11">
    <source>
        <dbReference type="EMBL" id="PRT53045.1"/>
    </source>
</evidence>
<comment type="caution">
    <text evidence="11">The sequence shown here is derived from an EMBL/GenBank/DDBJ whole genome shotgun (WGS) entry which is preliminary data.</text>
</comment>
<evidence type="ECO:0000256" key="7">
    <source>
        <dbReference type="ARBA" id="ARBA00029392"/>
    </source>
</evidence>
<dbReference type="GO" id="GO:0005737">
    <property type="term" value="C:cytoplasm"/>
    <property type="evidence" value="ECO:0007669"/>
    <property type="project" value="TreeGrafter"/>
</dbReference>
<evidence type="ECO:0000259" key="10">
    <source>
        <dbReference type="Pfam" id="PF02230"/>
    </source>
</evidence>
<feature type="domain" description="Phospholipase/carboxylesterase/thioesterase" evidence="10">
    <location>
        <begin position="13"/>
        <end position="223"/>
    </location>
</feature>
<dbReference type="OrthoDB" id="2418081at2759"/>
<protein>
    <recommendedName>
        <fullName evidence="3">Acyl-protein thioesterase 1</fullName>
        <ecNumber evidence="2">3.1.2.22</ecNumber>
    </recommendedName>
    <alternativeName>
        <fullName evidence="8">Palmitoyl-protein hydrolase</fullName>
    </alternativeName>
</protein>
<dbReference type="GO" id="GO:0052689">
    <property type="term" value="F:carboxylic ester hydrolase activity"/>
    <property type="evidence" value="ECO:0007669"/>
    <property type="project" value="UniProtKB-KW"/>
</dbReference>
<evidence type="ECO:0000256" key="6">
    <source>
        <dbReference type="ARBA" id="ARBA00022832"/>
    </source>
</evidence>
<dbReference type="Proteomes" id="UP000238350">
    <property type="component" value="Unassembled WGS sequence"/>
</dbReference>
<dbReference type="AlphaFoldDB" id="A0A2T0FDK3"/>
<keyword evidence="6" id="KW-0443">Lipid metabolism</keyword>
<evidence type="ECO:0000256" key="8">
    <source>
        <dbReference type="ARBA" id="ARBA00031195"/>
    </source>
</evidence>
<dbReference type="EC" id="3.1.2.22" evidence="2"/>
<evidence type="ECO:0000256" key="3">
    <source>
        <dbReference type="ARBA" id="ARBA00014923"/>
    </source>
</evidence>
<dbReference type="STRING" id="45607.A0A2T0FDK3"/>
<comment type="catalytic activity">
    <reaction evidence="9">
        <text>S-hexadecanoyl-L-cysteinyl-[protein] + H2O = L-cysteinyl-[protein] + hexadecanoate + H(+)</text>
        <dbReference type="Rhea" id="RHEA:19233"/>
        <dbReference type="Rhea" id="RHEA-COMP:10131"/>
        <dbReference type="Rhea" id="RHEA-COMP:11032"/>
        <dbReference type="ChEBI" id="CHEBI:7896"/>
        <dbReference type="ChEBI" id="CHEBI:15377"/>
        <dbReference type="ChEBI" id="CHEBI:15378"/>
        <dbReference type="ChEBI" id="CHEBI:29950"/>
        <dbReference type="ChEBI" id="CHEBI:74151"/>
        <dbReference type="EC" id="3.1.2.22"/>
    </reaction>
</comment>
<comment type="similarity">
    <text evidence="1">Belongs to the AB hydrolase superfamily. AB hydrolase 2 family.</text>
</comment>
<dbReference type="InterPro" id="IPR003140">
    <property type="entry name" value="PLipase/COase/thioEstase"/>
</dbReference>
<comment type="function">
    <text evidence="7">Hydrolyzes fatty acids from S-acylated cysteine residues in proteins with a strong preference for palmitoylated G-alpha proteins over other acyl substrates. Mediates the deacylation of G-alpha proteins such as GPA1 in vivo, but has weak or no activity toward palmitoylated Ras proteins. Has weak lysophospholipase activity in vitro; however such activity may not exist in vivo.</text>
</comment>
<evidence type="ECO:0000256" key="4">
    <source>
        <dbReference type="ARBA" id="ARBA00022487"/>
    </source>
</evidence>
<name>A0A2T0FDK3_9ASCO</name>
<evidence type="ECO:0000256" key="1">
    <source>
        <dbReference type="ARBA" id="ARBA00006499"/>
    </source>
</evidence>
<dbReference type="GeneID" id="36514414"/>
<accession>A0A2T0FDK3</accession>
<dbReference type="RefSeq" id="XP_024662991.1">
    <property type="nucleotide sequence ID" value="XM_024807223.1"/>
</dbReference>
<dbReference type="InterPro" id="IPR050565">
    <property type="entry name" value="LYPA1-2/EST-like"/>
</dbReference>
<dbReference type="GO" id="GO:0006631">
    <property type="term" value="P:fatty acid metabolic process"/>
    <property type="evidence" value="ECO:0007669"/>
    <property type="project" value="UniProtKB-KW"/>
</dbReference>
<sequence length="228" mass="24635">MSVYPMSAVKVNAPKVATATVIFLHGLGDSGEGWSFLPGEVYRRSSLQHIKFILPNAPVRPITVFGQDAPAWYDVGAFGPGSSQDVEGTLTGLNTVKAYIEEEIRNGVPPERIVVGGFSQGSSLTMGTAVTLDKKIAGFIPISGFVPVVKAIAPLAKPDNLDTPILQMHGTADEIVPFKTGVVSNEIMRNKFHFTNIEWHEYPGLAHNINPQGLEDILNFLERVVPSV</sequence>
<dbReference type="SUPFAM" id="SSF53474">
    <property type="entry name" value="alpha/beta-Hydrolases"/>
    <property type="match status" value="1"/>
</dbReference>
<keyword evidence="12" id="KW-1185">Reference proteome</keyword>
<reference evidence="11 12" key="1">
    <citation type="submission" date="2017-04" db="EMBL/GenBank/DDBJ databases">
        <title>Genome sequencing of [Candida] sorbophila.</title>
        <authorList>
            <person name="Ahn J.O."/>
        </authorList>
    </citation>
    <scope>NUCLEOTIDE SEQUENCE [LARGE SCALE GENOMIC DNA]</scope>
    <source>
        <strain evidence="11 12">DS02</strain>
    </source>
</reference>